<dbReference type="CDD" id="cd08261">
    <property type="entry name" value="Zn_ADH7"/>
    <property type="match status" value="1"/>
</dbReference>
<feature type="domain" description="Alcohol dehydrogenase-like C-terminal" evidence="5">
    <location>
        <begin position="171"/>
        <end position="298"/>
    </location>
</feature>
<dbReference type="Gene3D" id="3.90.180.10">
    <property type="entry name" value="Medium-chain alcohol dehydrogenases, catalytic domain"/>
    <property type="match status" value="1"/>
</dbReference>
<evidence type="ECO:0000259" key="5">
    <source>
        <dbReference type="Pfam" id="PF00107"/>
    </source>
</evidence>
<protein>
    <submittedName>
        <fullName evidence="7">Alcohol dehydrogenase</fullName>
    </submittedName>
</protein>
<dbReference type="InterPro" id="IPR050129">
    <property type="entry name" value="Zn_alcohol_dh"/>
</dbReference>
<dbReference type="InterPro" id="IPR002328">
    <property type="entry name" value="ADH_Zn_CS"/>
</dbReference>
<evidence type="ECO:0000313" key="8">
    <source>
        <dbReference type="Proteomes" id="UP000036867"/>
    </source>
</evidence>
<dbReference type="GeneID" id="301137779"/>
<comment type="cofactor">
    <cofactor evidence="4">
        <name>Zn(2+)</name>
        <dbReference type="ChEBI" id="CHEBI:29105"/>
    </cofactor>
</comment>
<gene>
    <name evidence="7" type="ORF">AMD00_16935</name>
</gene>
<dbReference type="SUPFAM" id="SSF50129">
    <property type="entry name" value="GroES-like"/>
    <property type="match status" value="1"/>
</dbReference>
<keyword evidence="2 4" id="KW-0862">Zinc</keyword>
<dbReference type="RefSeq" id="WP_053418164.1">
    <property type="nucleotide sequence ID" value="NZ_LILB01000005.1"/>
</dbReference>
<dbReference type="InterPro" id="IPR013149">
    <property type="entry name" value="ADH-like_C"/>
</dbReference>
<dbReference type="PANTHER" id="PTHR43401">
    <property type="entry name" value="L-THREONINE 3-DEHYDROGENASE"/>
    <property type="match status" value="1"/>
</dbReference>
<name>A0A0M0LH22_9BACL</name>
<dbReference type="PROSITE" id="PS00059">
    <property type="entry name" value="ADH_ZINC"/>
    <property type="match status" value="1"/>
</dbReference>
<keyword evidence="1 4" id="KW-0479">Metal-binding</keyword>
<dbReference type="InterPro" id="IPR013154">
    <property type="entry name" value="ADH-like_N"/>
</dbReference>
<proteinExistence type="inferred from homology"/>
<evidence type="ECO:0000256" key="4">
    <source>
        <dbReference type="RuleBase" id="RU361277"/>
    </source>
</evidence>
<dbReference type="AlphaFoldDB" id="A0A0M0LH22"/>
<dbReference type="Gene3D" id="3.40.50.720">
    <property type="entry name" value="NAD(P)-binding Rossmann-like Domain"/>
    <property type="match status" value="1"/>
</dbReference>
<evidence type="ECO:0000313" key="7">
    <source>
        <dbReference type="EMBL" id="KOO49983.1"/>
    </source>
</evidence>
<evidence type="ECO:0000256" key="3">
    <source>
        <dbReference type="ARBA" id="ARBA00023002"/>
    </source>
</evidence>
<dbReference type="GO" id="GO:0008270">
    <property type="term" value="F:zinc ion binding"/>
    <property type="evidence" value="ECO:0007669"/>
    <property type="project" value="InterPro"/>
</dbReference>
<comment type="caution">
    <text evidence="7">The sequence shown here is derived from an EMBL/GenBank/DDBJ whole genome shotgun (WGS) entry which is preliminary data.</text>
</comment>
<reference evidence="8" key="1">
    <citation type="submission" date="2015-08" db="EMBL/GenBank/DDBJ databases">
        <title>Fjat-10028 dsm 16317.</title>
        <authorList>
            <person name="Liu B."/>
            <person name="Wang J."/>
            <person name="Zhu Y."/>
            <person name="Liu G."/>
            <person name="Chen Q."/>
            <person name="Chen Z."/>
            <person name="Lan J."/>
            <person name="Che J."/>
            <person name="Ge C."/>
            <person name="Shi H."/>
            <person name="Pan Z."/>
            <person name="Liu X."/>
        </authorList>
    </citation>
    <scope>NUCLEOTIDE SEQUENCE [LARGE SCALE GENOMIC DNA]</scope>
    <source>
        <strain evidence="8">DSM 16317</strain>
    </source>
</reference>
<dbReference type="GO" id="GO:0016491">
    <property type="term" value="F:oxidoreductase activity"/>
    <property type="evidence" value="ECO:0007669"/>
    <property type="project" value="UniProtKB-KW"/>
</dbReference>
<evidence type="ECO:0000256" key="2">
    <source>
        <dbReference type="ARBA" id="ARBA00022833"/>
    </source>
</evidence>
<dbReference type="STRING" id="263475.AMD00_16935"/>
<accession>A0A0M0LH22</accession>
<dbReference type="EMBL" id="LILB01000005">
    <property type="protein sequence ID" value="KOO49983.1"/>
    <property type="molecule type" value="Genomic_DNA"/>
</dbReference>
<dbReference type="PATRIC" id="fig|263475.3.peg.4681"/>
<dbReference type="Pfam" id="PF00107">
    <property type="entry name" value="ADH_zinc_N"/>
    <property type="match status" value="1"/>
</dbReference>
<keyword evidence="8" id="KW-1185">Reference proteome</keyword>
<evidence type="ECO:0000259" key="6">
    <source>
        <dbReference type="Pfam" id="PF08240"/>
    </source>
</evidence>
<comment type="similarity">
    <text evidence="4">Belongs to the zinc-containing alcohol dehydrogenase family.</text>
</comment>
<dbReference type="Pfam" id="PF08240">
    <property type="entry name" value="ADH_N"/>
    <property type="match status" value="1"/>
</dbReference>
<dbReference type="OrthoDB" id="9769198at2"/>
<keyword evidence="3" id="KW-0560">Oxidoreductase</keyword>
<feature type="domain" description="Alcohol dehydrogenase-like N-terminal" evidence="6">
    <location>
        <begin position="25"/>
        <end position="132"/>
    </location>
</feature>
<sequence length="336" mass="36814">MKQIVCQQPYEMALVDVPKPTIQQADDVLIHIKRIGICGTDIHAYGGNQPFFSYPRVLGHELAGEVSEIGRNVEHLQVGDLVTIIPYVNCGQCAPCTAGKTNCCTNIQVIGVHADGGMGEYLTVPSKYVIKTNGLSLDDAAIVEPLSIGAHAVRRASLTDGESVLVIGAGPIGIGVARFAKLQGATTFLMDLSEERLNFSKDWTDADAVFQPSEQVLDELREKNNGQLPTIVFDATGNKHSMMKAFEYAEHGGKVVYVGLVKDTISFFDPDFHAKEMTLLGSRNATLEDFQYVIDSMQNGSVKEGYVTKKITFEQTPEYFQQGDFRTNKAQITLEK</sequence>
<dbReference type="InterPro" id="IPR036291">
    <property type="entry name" value="NAD(P)-bd_dom_sf"/>
</dbReference>
<dbReference type="InterPro" id="IPR011032">
    <property type="entry name" value="GroES-like_sf"/>
</dbReference>
<dbReference type="PANTHER" id="PTHR43401:SF3">
    <property type="entry name" value="L-GALACTONATE-5-DEHYDROGENASE"/>
    <property type="match status" value="1"/>
</dbReference>
<dbReference type="Proteomes" id="UP000036867">
    <property type="component" value="Unassembled WGS sequence"/>
</dbReference>
<organism evidence="7 8">
    <name type="scientific">Viridibacillus arvi</name>
    <dbReference type="NCBI Taxonomy" id="263475"/>
    <lineage>
        <taxon>Bacteria</taxon>
        <taxon>Bacillati</taxon>
        <taxon>Bacillota</taxon>
        <taxon>Bacilli</taxon>
        <taxon>Bacillales</taxon>
        <taxon>Caryophanaceae</taxon>
        <taxon>Viridibacillus</taxon>
    </lineage>
</organism>
<dbReference type="SUPFAM" id="SSF51735">
    <property type="entry name" value="NAD(P)-binding Rossmann-fold domains"/>
    <property type="match status" value="1"/>
</dbReference>
<evidence type="ECO:0000256" key="1">
    <source>
        <dbReference type="ARBA" id="ARBA00022723"/>
    </source>
</evidence>